<dbReference type="OrthoDB" id="8003630at2"/>
<evidence type="ECO:0000256" key="1">
    <source>
        <dbReference type="SAM" id="MobiDB-lite"/>
    </source>
</evidence>
<dbReference type="STRING" id="582675.SAMN05192565_10366"/>
<name>A0A1I2RY56_9HYPH</name>
<evidence type="ECO:0000313" key="3">
    <source>
        <dbReference type="EMBL" id="SFG42676.1"/>
    </source>
</evidence>
<gene>
    <name evidence="3" type="ORF">SAMN05192565_10366</name>
</gene>
<keyword evidence="4" id="KW-1185">Reference proteome</keyword>
<evidence type="ECO:0000256" key="2">
    <source>
        <dbReference type="SAM" id="SignalP"/>
    </source>
</evidence>
<accession>A0A1I2RY56</accession>
<dbReference type="EMBL" id="FOPM01000003">
    <property type="protein sequence ID" value="SFG42676.1"/>
    <property type="molecule type" value="Genomic_DNA"/>
</dbReference>
<feature type="chain" id="PRO_5011572274" evidence="2">
    <location>
        <begin position="25"/>
        <end position="90"/>
    </location>
</feature>
<keyword evidence="2" id="KW-0732">Signal</keyword>
<feature type="region of interest" description="Disordered" evidence="1">
    <location>
        <begin position="24"/>
        <end position="53"/>
    </location>
</feature>
<dbReference type="AlphaFoldDB" id="A0A1I2RY56"/>
<dbReference type="RefSeq" id="WP_091969027.1">
    <property type="nucleotide sequence ID" value="NZ_FOPM01000003.1"/>
</dbReference>
<protein>
    <submittedName>
        <fullName evidence="3">Uncharacterized protein</fullName>
    </submittedName>
</protein>
<proteinExistence type="predicted"/>
<evidence type="ECO:0000313" key="4">
    <source>
        <dbReference type="Proteomes" id="UP000199229"/>
    </source>
</evidence>
<feature type="signal peptide" evidence="2">
    <location>
        <begin position="1"/>
        <end position="24"/>
    </location>
</feature>
<sequence>MARSRIVLGLAAGLLLAEIGGAAAQNSGSGSGLTLFAEENGNDRSAGVNNGNYRPPRYYGPGAVAAPRGYGRPVYGDERRPAAPYYGYPY</sequence>
<dbReference type="Proteomes" id="UP000199229">
    <property type="component" value="Unassembled WGS sequence"/>
</dbReference>
<organism evidence="3 4">
    <name type="scientific">Methylobacterium gossipiicola</name>
    <dbReference type="NCBI Taxonomy" id="582675"/>
    <lineage>
        <taxon>Bacteria</taxon>
        <taxon>Pseudomonadati</taxon>
        <taxon>Pseudomonadota</taxon>
        <taxon>Alphaproteobacteria</taxon>
        <taxon>Hyphomicrobiales</taxon>
        <taxon>Methylobacteriaceae</taxon>
        <taxon>Methylobacterium</taxon>
    </lineage>
</organism>
<reference evidence="4" key="1">
    <citation type="submission" date="2016-10" db="EMBL/GenBank/DDBJ databases">
        <authorList>
            <person name="Varghese N."/>
            <person name="Submissions S."/>
        </authorList>
    </citation>
    <scope>NUCLEOTIDE SEQUENCE [LARGE SCALE GENOMIC DNA]</scope>
    <source>
        <strain evidence="4">Gh-105</strain>
    </source>
</reference>